<feature type="region of interest" description="Disordered" evidence="1">
    <location>
        <begin position="138"/>
        <end position="244"/>
    </location>
</feature>
<sequence>MASSGLIASAGAIAADTAIATAVLVAVAVAMWDASAASEGAYRVFASDFQVLFGGGALAVPARTIKDGNPVLTSGSSIDALATSYATPSAQISRHVLIGGPASTNGCLCPERLPVPALVVLLARLLSVWVHARTLGHGHHGFQCPRRRRSCAARPACPTHRTTPTRRKKALETGKRDEAVAIATTTSGGPQGGNNSSWNGSSYPSANGGGGRVGSQFKQTTPLGELPSSPLVSQLDSDERQMPVELDSTVGKAAATHLEAFENPPESQVLSEIRFCDFPHGHRARPISLPIFLPGKHGVHTCTLNRDEFKRIRPKRVHKHRGLADYLKFPDKLNSENPIIRPNLRAVQKFIPGTRCRQHDNMRLPPTMFMPRLISDSNTMCTQTMGHSITNDFTLAGIQRQHSEKMGVQNELMQTSSLRRPATQRLDIRE</sequence>
<evidence type="ECO:0000256" key="1">
    <source>
        <dbReference type="SAM" id="MobiDB-lite"/>
    </source>
</evidence>
<reference evidence="2" key="2">
    <citation type="submission" date="2023-06" db="EMBL/GenBank/DDBJ databases">
        <authorList>
            <consortium name="Lawrence Berkeley National Laboratory"/>
            <person name="Haridas S."/>
            <person name="Hensen N."/>
            <person name="Bonometti L."/>
            <person name="Westerberg I."/>
            <person name="Brannstrom I.O."/>
            <person name="Guillou S."/>
            <person name="Cros-Aarteil S."/>
            <person name="Calhoun S."/>
            <person name="Kuo A."/>
            <person name="Mondo S."/>
            <person name="Pangilinan J."/>
            <person name="Riley R."/>
            <person name="Labutti K."/>
            <person name="Andreopoulos B."/>
            <person name="Lipzen A."/>
            <person name="Chen C."/>
            <person name="Yanf M."/>
            <person name="Daum C."/>
            <person name="Ng V."/>
            <person name="Clum A."/>
            <person name="Steindorff A."/>
            <person name="Ohm R."/>
            <person name="Martin F."/>
            <person name="Silar P."/>
            <person name="Natvig D."/>
            <person name="Lalanne C."/>
            <person name="Gautier V."/>
            <person name="Ament-Velasquez S.L."/>
            <person name="Kruys A."/>
            <person name="Hutchinson M.I."/>
            <person name="Powell A.J."/>
            <person name="Barry K."/>
            <person name="Miller A.N."/>
            <person name="Grigoriev I.V."/>
            <person name="Debuchy R."/>
            <person name="Gladieux P."/>
            <person name="Thoren M.H."/>
            <person name="Johannesson H."/>
        </authorList>
    </citation>
    <scope>NUCLEOTIDE SEQUENCE</scope>
    <source>
        <strain evidence="2">CBS 118394</strain>
    </source>
</reference>
<protein>
    <submittedName>
        <fullName evidence="2">Uncharacterized protein</fullName>
    </submittedName>
</protein>
<feature type="compositionally biased region" description="Basic residues" evidence="1">
    <location>
        <begin position="138"/>
        <end position="151"/>
    </location>
</feature>
<keyword evidence="3" id="KW-1185">Reference proteome</keyword>
<feature type="compositionally biased region" description="Basic and acidic residues" evidence="1">
    <location>
        <begin position="170"/>
        <end position="179"/>
    </location>
</feature>
<organism evidence="2 3">
    <name type="scientific">Apodospora peruviana</name>
    <dbReference type="NCBI Taxonomy" id="516989"/>
    <lineage>
        <taxon>Eukaryota</taxon>
        <taxon>Fungi</taxon>
        <taxon>Dikarya</taxon>
        <taxon>Ascomycota</taxon>
        <taxon>Pezizomycotina</taxon>
        <taxon>Sordariomycetes</taxon>
        <taxon>Sordariomycetidae</taxon>
        <taxon>Sordariales</taxon>
        <taxon>Lasiosphaeriaceae</taxon>
        <taxon>Apodospora</taxon>
    </lineage>
</organism>
<comment type="caution">
    <text evidence="2">The sequence shown here is derived from an EMBL/GenBank/DDBJ whole genome shotgun (WGS) entry which is preliminary data.</text>
</comment>
<dbReference type="EMBL" id="JAUEDM010000001">
    <property type="protein sequence ID" value="KAK3330766.1"/>
    <property type="molecule type" value="Genomic_DNA"/>
</dbReference>
<feature type="compositionally biased region" description="Low complexity" evidence="1">
    <location>
        <begin position="152"/>
        <end position="162"/>
    </location>
</feature>
<proteinExistence type="predicted"/>
<reference evidence="2" key="1">
    <citation type="journal article" date="2023" name="Mol. Phylogenet. Evol.">
        <title>Genome-scale phylogeny and comparative genomics of the fungal order Sordariales.</title>
        <authorList>
            <person name="Hensen N."/>
            <person name="Bonometti L."/>
            <person name="Westerberg I."/>
            <person name="Brannstrom I.O."/>
            <person name="Guillou S."/>
            <person name="Cros-Aarteil S."/>
            <person name="Calhoun S."/>
            <person name="Haridas S."/>
            <person name="Kuo A."/>
            <person name="Mondo S."/>
            <person name="Pangilinan J."/>
            <person name="Riley R."/>
            <person name="LaButti K."/>
            <person name="Andreopoulos B."/>
            <person name="Lipzen A."/>
            <person name="Chen C."/>
            <person name="Yan M."/>
            <person name="Daum C."/>
            <person name="Ng V."/>
            <person name="Clum A."/>
            <person name="Steindorff A."/>
            <person name="Ohm R.A."/>
            <person name="Martin F."/>
            <person name="Silar P."/>
            <person name="Natvig D.O."/>
            <person name="Lalanne C."/>
            <person name="Gautier V."/>
            <person name="Ament-Velasquez S.L."/>
            <person name="Kruys A."/>
            <person name="Hutchinson M.I."/>
            <person name="Powell A.J."/>
            <person name="Barry K."/>
            <person name="Miller A.N."/>
            <person name="Grigoriev I.V."/>
            <person name="Debuchy R."/>
            <person name="Gladieux P."/>
            <person name="Hiltunen Thoren M."/>
            <person name="Johannesson H."/>
        </authorList>
    </citation>
    <scope>NUCLEOTIDE SEQUENCE</scope>
    <source>
        <strain evidence="2">CBS 118394</strain>
    </source>
</reference>
<gene>
    <name evidence="2" type="ORF">B0H66DRAFT_528107</name>
</gene>
<name>A0AAE0MFK9_9PEZI</name>
<dbReference type="Proteomes" id="UP001283341">
    <property type="component" value="Unassembled WGS sequence"/>
</dbReference>
<accession>A0AAE0MFK9</accession>
<feature type="compositionally biased region" description="Low complexity" evidence="1">
    <location>
        <begin position="184"/>
        <end position="202"/>
    </location>
</feature>
<dbReference type="AlphaFoldDB" id="A0AAE0MFK9"/>
<evidence type="ECO:0000313" key="3">
    <source>
        <dbReference type="Proteomes" id="UP001283341"/>
    </source>
</evidence>
<evidence type="ECO:0000313" key="2">
    <source>
        <dbReference type="EMBL" id="KAK3330766.1"/>
    </source>
</evidence>